<name>A0A1Q5UR19_9EURO</name>
<gene>
    <name evidence="2" type="ORF">PENSUB_5071</name>
</gene>
<evidence type="ECO:0000313" key="2">
    <source>
        <dbReference type="EMBL" id="OKP14911.1"/>
    </source>
</evidence>
<organism evidence="2 3">
    <name type="scientific">Penicillium subrubescens</name>
    <dbReference type="NCBI Taxonomy" id="1316194"/>
    <lineage>
        <taxon>Eukaryota</taxon>
        <taxon>Fungi</taxon>
        <taxon>Dikarya</taxon>
        <taxon>Ascomycota</taxon>
        <taxon>Pezizomycotina</taxon>
        <taxon>Eurotiomycetes</taxon>
        <taxon>Eurotiomycetidae</taxon>
        <taxon>Eurotiales</taxon>
        <taxon>Aspergillaceae</taxon>
        <taxon>Penicillium</taxon>
    </lineage>
</organism>
<comment type="caution">
    <text evidence="2">The sequence shown here is derived from an EMBL/GenBank/DDBJ whole genome shotgun (WGS) entry which is preliminary data.</text>
</comment>
<sequence length="66" mass="7315">MNHPEKIPNPTHHVATTPSDPNAADSCPTHTFVRQILCTEHALGLPSYEECLSYAVITLVRCQTEK</sequence>
<proteinExistence type="predicted"/>
<dbReference type="EMBL" id="MNBE01000050">
    <property type="protein sequence ID" value="OKP14911.1"/>
    <property type="molecule type" value="Genomic_DNA"/>
</dbReference>
<evidence type="ECO:0000256" key="1">
    <source>
        <dbReference type="SAM" id="MobiDB-lite"/>
    </source>
</evidence>
<reference evidence="2 3" key="1">
    <citation type="submission" date="2016-10" db="EMBL/GenBank/DDBJ databases">
        <title>Genome sequence of the ascomycete fungus Penicillium subrubescens.</title>
        <authorList>
            <person name="De Vries R.P."/>
            <person name="Peng M."/>
            <person name="Dilokpimol A."/>
            <person name="Hilden K."/>
            <person name="Makela M.R."/>
            <person name="Grigoriev I."/>
            <person name="Riley R."/>
            <person name="Granchi Z."/>
        </authorList>
    </citation>
    <scope>NUCLEOTIDE SEQUENCE [LARGE SCALE GENOMIC DNA]</scope>
    <source>
        <strain evidence="2 3">CBS 132785</strain>
    </source>
</reference>
<evidence type="ECO:0000313" key="3">
    <source>
        <dbReference type="Proteomes" id="UP000186955"/>
    </source>
</evidence>
<dbReference type="Proteomes" id="UP000186955">
    <property type="component" value="Unassembled WGS sequence"/>
</dbReference>
<keyword evidence="3" id="KW-1185">Reference proteome</keyword>
<accession>A0A1Q5UR19</accession>
<dbReference type="AlphaFoldDB" id="A0A1Q5UR19"/>
<protein>
    <submittedName>
        <fullName evidence="2">Uncharacterized protein</fullName>
    </submittedName>
</protein>
<feature type="region of interest" description="Disordered" evidence="1">
    <location>
        <begin position="1"/>
        <end position="26"/>
    </location>
</feature>